<accession>A0A6G4VA45</accession>
<evidence type="ECO:0000313" key="4">
    <source>
        <dbReference type="Proteomes" id="UP000472335"/>
    </source>
</evidence>
<dbReference type="InterPro" id="IPR025420">
    <property type="entry name" value="DUF4143"/>
</dbReference>
<proteinExistence type="predicted"/>
<dbReference type="Pfam" id="PF13173">
    <property type="entry name" value="AAA_14"/>
    <property type="match status" value="1"/>
</dbReference>
<sequence length="424" mass="46746">MANPAASHRFPRHLETVLKELLLDEPVIVLTGARTVGKSTLLTACAAGHGVDVVDLDEVDTRHAVSTDPGLFVSADRPTPVCIDEFQHVLSLLDSIKAELNRDLRPGRYLLTGSTRYDTLPLASQSLTGRAHVTTMWPLSQGELRERRETALDALVSDPGALVTAEPSLTSRQEYEDMVLAGGFPLALARVPGRSRDRWFRDFVNLVIERDVLEIRKVRQRQVLPQVLRRLAGQTGQVLNISHVADAVGLEVSVVRDYIGLLEAVFLVHRLEAFGRSVTNRATRTPKIHAVDTGLAAFLLGVTGQKLQARTPAALTQFGHLVETFTVNELLKQSGWSQQAVSFSHYRTRDQQEVDLVMETDAGMVAGVEVKAAATVKDSDFAGLRALRERLGEDFAGGVVINLGKRSYTYEDRLHVLPLDTLWR</sequence>
<protein>
    <submittedName>
        <fullName evidence="3">ATP-binding protein</fullName>
    </submittedName>
</protein>
<organism evidence="3 4">
    <name type="scientific">Streptomyces scabichelini</name>
    <dbReference type="NCBI Taxonomy" id="2711217"/>
    <lineage>
        <taxon>Bacteria</taxon>
        <taxon>Bacillati</taxon>
        <taxon>Actinomycetota</taxon>
        <taxon>Actinomycetes</taxon>
        <taxon>Kitasatosporales</taxon>
        <taxon>Streptomycetaceae</taxon>
        <taxon>Streptomyces</taxon>
    </lineage>
</organism>
<dbReference type="Pfam" id="PF13635">
    <property type="entry name" value="DUF4143"/>
    <property type="match status" value="1"/>
</dbReference>
<keyword evidence="3" id="KW-0547">Nucleotide-binding</keyword>
<dbReference type="Proteomes" id="UP000472335">
    <property type="component" value="Unassembled WGS sequence"/>
</dbReference>
<dbReference type="RefSeq" id="WP_165262949.1">
    <property type="nucleotide sequence ID" value="NZ_JAAKZY010000082.1"/>
</dbReference>
<name>A0A6G4VA45_9ACTN</name>
<dbReference type="InterPro" id="IPR027417">
    <property type="entry name" value="P-loop_NTPase"/>
</dbReference>
<keyword evidence="4" id="KW-1185">Reference proteome</keyword>
<keyword evidence="3" id="KW-0067">ATP-binding</keyword>
<evidence type="ECO:0000313" key="3">
    <source>
        <dbReference type="EMBL" id="NGO10710.1"/>
    </source>
</evidence>
<feature type="domain" description="AAA" evidence="1">
    <location>
        <begin position="25"/>
        <end position="144"/>
    </location>
</feature>
<dbReference type="PANTHER" id="PTHR43566">
    <property type="entry name" value="CONSERVED PROTEIN"/>
    <property type="match status" value="1"/>
</dbReference>
<reference evidence="3 4" key="1">
    <citation type="submission" date="2020-02" db="EMBL/GenBank/DDBJ databases">
        <title>Whole-genome analyses of novel actinobacteria.</title>
        <authorList>
            <person name="Sahin N."/>
            <person name="Gencbay T."/>
        </authorList>
    </citation>
    <scope>NUCLEOTIDE SEQUENCE [LARGE SCALE GENOMIC DNA]</scope>
    <source>
        <strain evidence="3 4">HC44</strain>
    </source>
</reference>
<dbReference type="SUPFAM" id="SSF52540">
    <property type="entry name" value="P-loop containing nucleoside triphosphate hydrolases"/>
    <property type="match status" value="1"/>
</dbReference>
<dbReference type="GO" id="GO:0005524">
    <property type="term" value="F:ATP binding"/>
    <property type="evidence" value="ECO:0007669"/>
    <property type="project" value="UniProtKB-KW"/>
</dbReference>
<dbReference type="InterPro" id="IPR041682">
    <property type="entry name" value="AAA_14"/>
</dbReference>
<evidence type="ECO:0000259" key="2">
    <source>
        <dbReference type="Pfam" id="PF13635"/>
    </source>
</evidence>
<comment type="caution">
    <text evidence="3">The sequence shown here is derived from an EMBL/GenBank/DDBJ whole genome shotgun (WGS) entry which is preliminary data.</text>
</comment>
<feature type="domain" description="DUF4143" evidence="2">
    <location>
        <begin position="209"/>
        <end position="372"/>
    </location>
</feature>
<dbReference type="PANTHER" id="PTHR43566:SF2">
    <property type="entry name" value="DUF4143 DOMAIN-CONTAINING PROTEIN"/>
    <property type="match status" value="1"/>
</dbReference>
<gene>
    <name evidence="3" type="ORF">G5C60_24725</name>
</gene>
<evidence type="ECO:0000259" key="1">
    <source>
        <dbReference type="Pfam" id="PF13173"/>
    </source>
</evidence>
<dbReference type="AlphaFoldDB" id="A0A6G4VA45"/>
<dbReference type="EMBL" id="JAAKZY010000082">
    <property type="protein sequence ID" value="NGO10710.1"/>
    <property type="molecule type" value="Genomic_DNA"/>
</dbReference>